<feature type="transmembrane region" description="Helical" evidence="5">
    <location>
        <begin position="39"/>
        <end position="59"/>
    </location>
</feature>
<evidence type="ECO:0000256" key="5">
    <source>
        <dbReference type="SAM" id="Phobius"/>
    </source>
</evidence>
<evidence type="ECO:0000256" key="4">
    <source>
        <dbReference type="ARBA" id="ARBA00023136"/>
    </source>
</evidence>
<dbReference type="AlphaFoldDB" id="A0A494TR43"/>
<feature type="domain" description="Lipopolysaccharide assembly protein A" evidence="6">
    <location>
        <begin position="23"/>
        <end position="78"/>
    </location>
</feature>
<gene>
    <name evidence="7" type="ORF">D3Y57_18805</name>
</gene>
<evidence type="ECO:0000313" key="7">
    <source>
        <dbReference type="EMBL" id="AYJ87595.1"/>
    </source>
</evidence>
<name>A0A494TR43_SPHPE</name>
<evidence type="ECO:0000256" key="1">
    <source>
        <dbReference type="ARBA" id="ARBA00022475"/>
    </source>
</evidence>
<evidence type="ECO:0000259" key="6">
    <source>
        <dbReference type="Pfam" id="PF06305"/>
    </source>
</evidence>
<dbReference type="Proteomes" id="UP000276254">
    <property type="component" value="Chromosome"/>
</dbReference>
<dbReference type="OrthoDB" id="7595841at2"/>
<keyword evidence="2 5" id="KW-0812">Transmembrane</keyword>
<keyword evidence="3 5" id="KW-1133">Transmembrane helix</keyword>
<reference evidence="7 8" key="1">
    <citation type="submission" date="2018-09" db="EMBL/GenBank/DDBJ databases">
        <title>Sphingomonas peninsula sp. nov., isolated from fildes peninsula, Antarctic soil.</title>
        <authorList>
            <person name="Yingchao G."/>
        </authorList>
    </citation>
    <scope>NUCLEOTIDE SEQUENCE [LARGE SCALE GENOMIC DNA]</scope>
    <source>
        <strain evidence="7 8">YZ-8</strain>
    </source>
</reference>
<evidence type="ECO:0000256" key="2">
    <source>
        <dbReference type="ARBA" id="ARBA00022692"/>
    </source>
</evidence>
<dbReference type="GO" id="GO:0005886">
    <property type="term" value="C:plasma membrane"/>
    <property type="evidence" value="ECO:0007669"/>
    <property type="project" value="InterPro"/>
</dbReference>
<sequence>MQFLRTVFWVVIAVLAVIFAFNNWVPVTVHLWSDIEAEWKLPVLLLAVFLLGLLPPWILHRVTRWSLRRKLETANRNLIETRGLNEIVPLQNGGVVVDTVPITAPTATL</sequence>
<feature type="transmembrane region" description="Helical" evidence="5">
    <location>
        <begin position="7"/>
        <end position="27"/>
    </location>
</feature>
<proteinExistence type="predicted"/>
<dbReference type="Pfam" id="PF06305">
    <property type="entry name" value="LapA_dom"/>
    <property type="match status" value="1"/>
</dbReference>
<accession>A0A494TR43</accession>
<evidence type="ECO:0000313" key="8">
    <source>
        <dbReference type="Proteomes" id="UP000276254"/>
    </source>
</evidence>
<dbReference type="RefSeq" id="WP_121155120.1">
    <property type="nucleotide sequence ID" value="NZ_CP032829.1"/>
</dbReference>
<keyword evidence="1" id="KW-1003">Cell membrane</keyword>
<organism evidence="7 8">
    <name type="scientific">Sphingomonas paeninsulae</name>
    <dbReference type="NCBI Taxonomy" id="2319844"/>
    <lineage>
        <taxon>Bacteria</taxon>
        <taxon>Pseudomonadati</taxon>
        <taxon>Pseudomonadota</taxon>
        <taxon>Alphaproteobacteria</taxon>
        <taxon>Sphingomonadales</taxon>
        <taxon>Sphingomonadaceae</taxon>
        <taxon>Sphingomonas</taxon>
    </lineage>
</organism>
<dbReference type="KEGG" id="spha:D3Y57_18805"/>
<keyword evidence="8" id="KW-1185">Reference proteome</keyword>
<protein>
    <submittedName>
        <fullName evidence="7">DUF1049 domain-containing protein</fullName>
    </submittedName>
</protein>
<evidence type="ECO:0000256" key="3">
    <source>
        <dbReference type="ARBA" id="ARBA00022989"/>
    </source>
</evidence>
<dbReference type="EMBL" id="CP032829">
    <property type="protein sequence ID" value="AYJ87595.1"/>
    <property type="molecule type" value="Genomic_DNA"/>
</dbReference>
<keyword evidence="4 5" id="KW-0472">Membrane</keyword>
<dbReference type="InterPro" id="IPR010445">
    <property type="entry name" value="LapA_dom"/>
</dbReference>